<gene>
    <name evidence="3" type="primary">LOC116659143</name>
</gene>
<reference evidence="3" key="1">
    <citation type="submission" date="2025-08" db="UniProtKB">
        <authorList>
            <consortium name="RefSeq"/>
        </authorList>
    </citation>
    <scope>IDENTIFICATION</scope>
    <source>
        <tissue evidence="3">Ear skin</tissue>
    </source>
</reference>
<protein>
    <submittedName>
        <fullName evidence="3">Translation initiation factor IF-2-like</fullName>
    </submittedName>
</protein>
<dbReference type="GeneID" id="116659143"/>
<dbReference type="RefSeq" id="XP_032322270.1">
    <property type="nucleotide sequence ID" value="XM_032466379.1"/>
</dbReference>
<sequence length="408" mass="43257">MSRGLTEEAWKLLGSSPDSPAELVALGALLSTLGLSLFTWKCAHLAPVYCSVTGENAAEKPAGGHAGQASPPGVLTPRAWSFWVPKVGAKRPEQVSRPLESKAGRILLTGGNGVKQGSRCGKEQFLKKFTLCRVTARVCVPAVRPSCLTGPFLPRGGQDRTGGVAPTARQRAAPPKVQGSVPRTRRLHPPARPTPTPAHRFGEDATQAQGSEAAPQTPAAPRPPSRSRPWGPPQSSLACKWQKPPGHLPPRKQGEAQPARLERAGSDEGGQGGRLSQATGMWAWGLAGPAHTEMQNSPECGCFLRGSWVGLEGAGKFCGSARPRLLDSLTVPADSKREKEFLEAADLKQTNKQCGTERRNARNAAGPPPPPHPGRGPGRQPRRPAEGWRPPHPGSLSPSAPHQNKDND</sequence>
<feature type="region of interest" description="Disordered" evidence="1">
    <location>
        <begin position="342"/>
        <end position="408"/>
    </location>
</feature>
<evidence type="ECO:0000313" key="3">
    <source>
        <dbReference type="RefSeq" id="XP_032322270.1"/>
    </source>
</evidence>
<accession>A0A8B8RXV5</accession>
<dbReference type="Proteomes" id="UP000694856">
    <property type="component" value="Chromosome 22"/>
</dbReference>
<feature type="region of interest" description="Disordered" evidence="1">
    <location>
        <begin position="149"/>
        <end position="276"/>
    </location>
</feature>
<dbReference type="KEGG" id="cfr:116659143"/>
<organism evidence="2 3">
    <name type="scientific">Camelus ferus</name>
    <name type="common">Wild bactrian camel</name>
    <name type="synonym">Camelus bactrianus ferus</name>
    <dbReference type="NCBI Taxonomy" id="419612"/>
    <lineage>
        <taxon>Eukaryota</taxon>
        <taxon>Metazoa</taxon>
        <taxon>Chordata</taxon>
        <taxon>Craniata</taxon>
        <taxon>Vertebrata</taxon>
        <taxon>Euteleostomi</taxon>
        <taxon>Mammalia</taxon>
        <taxon>Eutheria</taxon>
        <taxon>Laurasiatheria</taxon>
        <taxon>Artiodactyla</taxon>
        <taxon>Tylopoda</taxon>
        <taxon>Camelidae</taxon>
        <taxon>Camelus</taxon>
    </lineage>
</organism>
<name>A0A8B8RXV5_CAMFR</name>
<evidence type="ECO:0000313" key="2">
    <source>
        <dbReference type="Proteomes" id="UP000694856"/>
    </source>
</evidence>
<evidence type="ECO:0000256" key="1">
    <source>
        <dbReference type="SAM" id="MobiDB-lite"/>
    </source>
</evidence>
<dbReference type="AlphaFoldDB" id="A0A8B8RXV5"/>
<keyword evidence="2" id="KW-1185">Reference proteome</keyword>
<proteinExistence type="predicted"/>
<feature type="compositionally biased region" description="Pro residues" evidence="1">
    <location>
        <begin position="218"/>
        <end position="232"/>
    </location>
</feature>